<evidence type="ECO:0000313" key="6">
    <source>
        <dbReference type="Proteomes" id="UP000199513"/>
    </source>
</evidence>
<dbReference type="Proteomes" id="UP000199513">
    <property type="component" value="Unassembled WGS sequence"/>
</dbReference>
<feature type="domain" description="AMP-dependent synthetase/ligase" evidence="3">
    <location>
        <begin position="30"/>
        <end position="405"/>
    </location>
</feature>
<dbReference type="InterPro" id="IPR000873">
    <property type="entry name" value="AMP-dep_synth/lig_dom"/>
</dbReference>
<dbReference type="SUPFAM" id="SSF56801">
    <property type="entry name" value="Acetyl-CoA synthetase-like"/>
    <property type="match status" value="1"/>
</dbReference>
<dbReference type="Pfam" id="PF13193">
    <property type="entry name" value="AMP-binding_C"/>
    <property type="match status" value="1"/>
</dbReference>
<reference evidence="5 6" key="1">
    <citation type="submission" date="2016-10" db="EMBL/GenBank/DDBJ databases">
        <authorList>
            <person name="de Groot N.N."/>
        </authorList>
    </citation>
    <scope>NUCLEOTIDE SEQUENCE [LARGE SCALE GENOMIC DNA]</scope>
    <source>
        <strain>GEY</strain>
        <strain evidence="6">DSM 9560</strain>
    </source>
</reference>
<evidence type="ECO:0000256" key="1">
    <source>
        <dbReference type="ARBA" id="ARBA00006432"/>
    </source>
</evidence>
<dbReference type="Gene3D" id="3.40.50.12780">
    <property type="entry name" value="N-terminal domain of ligase-like"/>
    <property type="match status" value="1"/>
</dbReference>
<feature type="domain" description="AMP-binding enzyme C-terminal" evidence="4">
    <location>
        <begin position="456"/>
        <end position="535"/>
    </location>
</feature>
<dbReference type="AlphaFoldDB" id="A0A1I2IB09"/>
<keyword evidence="2" id="KW-0436">Ligase</keyword>
<dbReference type="InterPro" id="IPR042099">
    <property type="entry name" value="ANL_N_sf"/>
</dbReference>
<accession>A0A1I2IB09</accession>
<protein>
    <submittedName>
        <fullName evidence="5">Fatty-acyl-CoA synthase</fullName>
    </submittedName>
</protein>
<sequence>MKVKKINKASNAFAYPLLIKRLLHYSTMLTPENEIVYRDRVRLNYFEFNKRVRRLANVLKGFGIDGGETIAVMDYDSHRYLEAYFAIPCTGNVLHTINWRLSASQILYTINHAEDTVLLVHTDFFPILESSMGEMPTVKKIIALTDDGTIPATKLALAGEYETLLAQASEEYDFPDFDEDAIATTFYTTGTTGNPKGVFFSHRQIVLHSLGICATFGILDGACRVKSSDTYMPLTPFFHVHGWGFPFLSTAMGMKQVFVGKFEPEMVLKLFMIEKPTFSHCVPTILQMLVMHPAAQQLDLTKWKVIIGGSALPKALCRAALQRGIDIITGYGMSETCPILTTSFITPQEMKNDIDWQVEARTRAGTPALLVDLKIVNAEGKEVKKDDQEMGEITVRSPWLTQGYFNEPEKSEELWRSGYLHTGDVAVMNERNVVKIADRIKDVIKTGGEWVSSIDLENIIGQHPAIAEVAVVGVPDAKWGERPHAMVVVKQGQSLSNEELKSFLTQFVEQGKINKWFIPDTIDFVEAIPKTSVGKIDKKAIRGKLLLL</sequence>
<name>A0A1I2IB09_9BACT</name>
<evidence type="ECO:0000259" key="3">
    <source>
        <dbReference type="Pfam" id="PF00501"/>
    </source>
</evidence>
<dbReference type="PANTHER" id="PTHR43767:SF11">
    <property type="entry name" value="MEDIUM-CHAIN-FATTY-ACID--COA LIGASE"/>
    <property type="match status" value="1"/>
</dbReference>
<dbReference type="PANTHER" id="PTHR43767">
    <property type="entry name" value="LONG-CHAIN-FATTY-ACID--COA LIGASE"/>
    <property type="match status" value="1"/>
</dbReference>
<dbReference type="Gene3D" id="3.30.300.30">
    <property type="match status" value="1"/>
</dbReference>
<dbReference type="FunFam" id="3.30.300.30:FF:000008">
    <property type="entry name" value="2,3-dihydroxybenzoate-AMP ligase"/>
    <property type="match status" value="1"/>
</dbReference>
<evidence type="ECO:0000259" key="4">
    <source>
        <dbReference type="Pfam" id="PF13193"/>
    </source>
</evidence>
<dbReference type="STRING" id="1003.SAMN04488541_103050"/>
<keyword evidence="6" id="KW-1185">Reference proteome</keyword>
<dbReference type="InterPro" id="IPR050237">
    <property type="entry name" value="ATP-dep_AMP-bd_enzyme"/>
</dbReference>
<dbReference type="EMBL" id="FONY01000030">
    <property type="protein sequence ID" value="SFF39475.1"/>
    <property type="molecule type" value="Genomic_DNA"/>
</dbReference>
<evidence type="ECO:0000313" key="5">
    <source>
        <dbReference type="EMBL" id="SFF39475.1"/>
    </source>
</evidence>
<dbReference type="InterPro" id="IPR025110">
    <property type="entry name" value="AMP-bd_C"/>
</dbReference>
<dbReference type="OrthoDB" id="9778383at2"/>
<dbReference type="InterPro" id="IPR045851">
    <property type="entry name" value="AMP-bd_C_sf"/>
</dbReference>
<dbReference type="GO" id="GO:0016877">
    <property type="term" value="F:ligase activity, forming carbon-sulfur bonds"/>
    <property type="evidence" value="ECO:0007669"/>
    <property type="project" value="UniProtKB-ARBA"/>
</dbReference>
<comment type="similarity">
    <text evidence="1">Belongs to the ATP-dependent AMP-binding enzyme family.</text>
</comment>
<evidence type="ECO:0000256" key="2">
    <source>
        <dbReference type="ARBA" id="ARBA00022598"/>
    </source>
</evidence>
<organism evidence="5 6">
    <name type="scientific">Thermoflexibacter ruber</name>
    <dbReference type="NCBI Taxonomy" id="1003"/>
    <lineage>
        <taxon>Bacteria</taxon>
        <taxon>Pseudomonadati</taxon>
        <taxon>Bacteroidota</taxon>
        <taxon>Cytophagia</taxon>
        <taxon>Cytophagales</taxon>
        <taxon>Thermoflexibacteraceae</taxon>
        <taxon>Thermoflexibacter</taxon>
    </lineage>
</organism>
<proteinExistence type="inferred from homology"/>
<gene>
    <name evidence="5" type="ORF">SAMN04488541_103050</name>
</gene>
<dbReference type="NCBIfam" id="NF004837">
    <property type="entry name" value="PRK06187.1"/>
    <property type="match status" value="1"/>
</dbReference>
<dbReference type="Pfam" id="PF00501">
    <property type="entry name" value="AMP-binding"/>
    <property type="match status" value="1"/>
</dbReference>
<dbReference type="CDD" id="cd12119">
    <property type="entry name" value="ttLC_FACS_AlkK_like"/>
    <property type="match status" value="1"/>
</dbReference>
<dbReference type="RefSeq" id="WP_091548429.1">
    <property type="nucleotide sequence ID" value="NZ_FONY01000030.1"/>
</dbReference>